<gene>
    <name evidence="1" type="primary">ORF52738</name>
</gene>
<proteinExistence type="predicted"/>
<accession>A0A0B6Z7Y4</accession>
<reference evidence="1" key="1">
    <citation type="submission" date="2014-12" db="EMBL/GenBank/DDBJ databases">
        <title>Insight into the proteome of Arion vulgaris.</title>
        <authorList>
            <person name="Aradska J."/>
            <person name="Bulat T."/>
            <person name="Smidak R."/>
            <person name="Sarate P."/>
            <person name="Gangsoo J."/>
            <person name="Sialana F."/>
            <person name="Bilban M."/>
            <person name="Lubec G."/>
        </authorList>
    </citation>
    <scope>NUCLEOTIDE SEQUENCE</scope>
    <source>
        <tissue evidence="1">Skin</tissue>
    </source>
</reference>
<protein>
    <submittedName>
        <fullName evidence="1">Uncharacterized protein</fullName>
    </submittedName>
</protein>
<name>A0A0B6Z7Y4_9EUPU</name>
<dbReference type="AlphaFoldDB" id="A0A0B6Z7Y4"/>
<sequence length="70" mass="7855">MGAPALIHQVKRSSQASVRIGKICPTRMCSREKELNRVLAGEVYSHTTIRYRRESSSVVRSDGRANRLAL</sequence>
<organism evidence="1">
    <name type="scientific">Arion vulgaris</name>
    <dbReference type="NCBI Taxonomy" id="1028688"/>
    <lineage>
        <taxon>Eukaryota</taxon>
        <taxon>Metazoa</taxon>
        <taxon>Spiralia</taxon>
        <taxon>Lophotrochozoa</taxon>
        <taxon>Mollusca</taxon>
        <taxon>Gastropoda</taxon>
        <taxon>Heterobranchia</taxon>
        <taxon>Euthyneura</taxon>
        <taxon>Panpulmonata</taxon>
        <taxon>Eupulmonata</taxon>
        <taxon>Stylommatophora</taxon>
        <taxon>Helicina</taxon>
        <taxon>Arionoidea</taxon>
        <taxon>Arionidae</taxon>
        <taxon>Arion</taxon>
    </lineage>
</organism>
<dbReference type="EMBL" id="HACG01017869">
    <property type="protein sequence ID" value="CEK64734.1"/>
    <property type="molecule type" value="Transcribed_RNA"/>
</dbReference>
<evidence type="ECO:0000313" key="1">
    <source>
        <dbReference type="EMBL" id="CEK64734.1"/>
    </source>
</evidence>
<feature type="non-terminal residue" evidence="1">
    <location>
        <position position="70"/>
    </location>
</feature>